<keyword evidence="3" id="KW-1185">Reference proteome</keyword>
<accession>A0AAE0E1H8</accession>
<evidence type="ECO:0000313" key="2">
    <source>
        <dbReference type="EMBL" id="KAK3200499.1"/>
    </source>
</evidence>
<organism evidence="2 3">
    <name type="scientific">Dipteronia sinensis</name>
    <dbReference type="NCBI Taxonomy" id="43782"/>
    <lineage>
        <taxon>Eukaryota</taxon>
        <taxon>Viridiplantae</taxon>
        <taxon>Streptophyta</taxon>
        <taxon>Embryophyta</taxon>
        <taxon>Tracheophyta</taxon>
        <taxon>Spermatophyta</taxon>
        <taxon>Magnoliopsida</taxon>
        <taxon>eudicotyledons</taxon>
        <taxon>Gunneridae</taxon>
        <taxon>Pentapetalae</taxon>
        <taxon>rosids</taxon>
        <taxon>malvids</taxon>
        <taxon>Sapindales</taxon>
        <taxon>Sapindaceae</taxon>
        <taxon>Hippocastanoideae</taxon>
        <taxon>Acereae</taxon>
        <taxon>Dipteronia</taxon>
    </lineage>
</organism>
<evidence type="ECO:0000256" key="1">
    <source>
        <dbReference type="SAM" id="MobiDB-lite"/>
    </source>
</evidence>
<dbReference type="PANTHER" id="PTHR36617">
    <property type="entry name" value="PROTEIN, PUTATIVE-RELATED"/>
    <property type="match status" value="1"/>
</dbReference>
<feature type="region of interest" description="Disordered" evidence="1">
    <location>
        <begin position="298"/>
        <end position="327"/>
    </location>
</feature>
<dbReference type="Proteomes" id="UP001281410">
    <property type="component" value="Unassembled WGS sequence"/>
</dbReference>
<name>A0AAE0E1H8_9ROSI</name>
<dbReference type="PANTHER" id="PTHR36617:SF5">
    <property type="entry name" value="OS05G0421675 PROTEIN"/>
    <property type="match status" value="1"/>
</dbReference>
<gene>
    <name evidence="2" type="ORF">Dsin_023914</name>
</gene>
<dbReference type="AlphaFoldDB" id="A0AAE0E1H8"/>
<reference evidence="2" key="1">
    <citation type="journal article" date="2023" name="Plant J.">
        <title>Genome sequences and population genomics provide insights into the demographic history, inbreeding, and mutation load of two 'living fossil' tree species of Dipteronia.</title>
        <authorList>
            <person name="Feng Y."/>
            <person name="Comes H.P."/>
            <person name="Chen J."/>
            <person name="Zhu S."/>
            <person name="Lu R."/>
            <person name="Zhang X."/>
            <person name="Li P."/>
            <person name="Qiu J."/>
            <person name="Olsen K.M."/>
            <person name="Qiu Y."/>
        </authorList>
    </citation>
    <scope>NUCLEOTIDE SEQUENCE</scope>
    <source>
        <strain evidence="2">NBL</strain>
    </source>
</reference>
<sequence>MREFSRERVTSTRSYEDRGDFRDNLVSIFVGNLNPIVDTECLWGIFKVFEVVRGLREDKSWENVAVPGRVKSLSWDIAQRDVSWVSKCAIGVMKSFSNVSKVAKERGKRTSHVNIPPQEMATSKTERQLTPSVDSFQNESWKWQKRKIPTKEGNKRIGKQYLSGGMLERDLIDMSAKGKSIILKKSRVKPLPICNPYSKLVIDKKMVAFRKDFSMDKDSSSFGDGDGDIYGGTFFNSHVKQLSVLSPIPRKVTRRSAESGEVEVNVNETTMEVEDTIGEESLRPLAMEMIQGAIQCKETAPKTTPKKRGRPCKSEKGVKPQEPVSYATDQTKPYEVANKKNLSLEVEIAKIIETGAKLGGYFKRDGEQGDINRRLVFRGRNFKIHRDVSGVWIGLHGGLVLNRGIGVKAVGSAGGLITLWNEELFKVNACISNQRCIIVVGLWLKFNKEVIFCNIYAPNLECERKTLWDFILVAQQSFPVPWCFGGDFNDVLDPSERRGGVCSQTSLHNFNSFVLHAKVTDLPLQGVSLLSCLIIMRSSLVPLLKTGATLFFEFFNGWLEENGLMDDVKRGWKECMASGHKGIVLRSKLKAVKGIIKKWHQKKDSSNRSFKPLTKRLAGIENSALLNGWTAALRQERERIIADMWKIIRIEERDWRQKSRVKWLLEGDKNTRYFHNVANARRRGNFVGDLVYNGAILSAPELVRNGALEYFQDKFKKVPWRRPKLVNLDLKVILVEDRKLLEVDFEEEEVWNALCSCNGNKAPGPDGFNINFIKANWDVIKEEFMSFLKELHVEMGLIKGVTIGNNEVQISHLQFADDTIIFLELNLEFVTVAKRILRCFELVSGLSVNFHKSYLIKIGRMDSLTEEAATIFKCNKVKLPLLYLEKRPPCGRWLSVKGTGWITVCCIGLGMLVVMSLTSLEQWVLYLRLAQLQQGMKAVIGRGNRARLLEDIKWDDFPLKVAFPRLFALSNNKGGVVSKFGSWWENKWRWEIGLRKPLFDWERDQWKGFLTALECVGVRQSILDTLAWTFNSNGLVSVRSFCAMLEGHLIEEREESGLLWKSICPF</sequence>
<evidence type="ECO:0000313" key="3">
    <source>
        <dbReference type="Proteomes" id="UP001281410"/>
    </source>
</evidence>
<protein>
    <recommendedName>
        <fullName evidence="4">Reverse transcriptase domain-containing protein</fullName>
    </recommendedName>
</protein>
<dbReference type="InterPro" id="IPR036691">
    <property type="entry name" value="Endo/exonu/phosph_ase_sf"/>
</dbReference>
<dbReference type="EMBL" id="JANJYJ010000007">
    <property type="protein sequence ID" value="KAK3200499.1"/>
    <property type="molecule type" value="Genomic_DNA"/>
</dbReference>
<proteinExistence type="predicted"/>
<evidence type="ECO:0008006" key="4">
    <source>
        <dbReference type="Google" id="ProtNLM"/>
    </source>
</evidence>
<dbReference type="Gene3D" id="3.60.10.10">
    <property type="entry name" value="Endonuclease/exonuclease/phosphatase"/>
    <property type="match status" value="1"/>
</dbReference>
<dbReference type="SUPFAM" id="SSF56219">
    <property type="entry name" value="DNase I-like"/>
    <property type="match status" value="1"/>
</dbReference>
<comment type="caution">
    <text evidence="2">The sequence shown here is derived from an EMBL/GenBank/DDBJ whole genome shotgun (WGS) entry which is preliminary data.</text>
</comment>